<dbReference type="PANTHER" id="PTHR23082:SF0">
    <property type="entry name" value="GENERAL TRANSCRIPTION FACTOR 3C POLYPEPTIDE 3"/>
    <property type="match status" value="1"/>
</dbReference>
<dbReference type="InterPro" id="IPR039340">
    <property type="entry name" value="Tfc4/TFIIIC-102/Sfc4"/>
</dbReference>
<accession>V9IKB7</accession>
<dbReference type="GO" id="GO:0006383">
    <property type="term" value="P:transcription by RNA polymerase III"/>
    <property type="evidence" value="ECO:0007669"/>
    <property type="project" value="InterPro"/>
</dbReference>
<organism evidence="1">
    <name type="scientific">Apis cerana</name>
    <name type="common">Indian honeybee</name>
    <dbReference type="NCBI Taxonomy" id="7461"/>
    <lineage>
        <taxon>Eukaryota</taxon>
        <taxon>Metazoa</taxon>
        <taxon>Ecdysozoa</taxon>
        <taxon>Arthropoda</taxon>
        <taxon>Hexapoda</taxon>
        <taxon>Insecta</taxon>
        <taxon>Pterygota</taxon>
        <taxon>Neoptera</taxon>
        <taxon>Endopterygota</taxon>
        <taxon>Hymenoptera</taxon>
        <taxon>Apocrita</taxon>
        <taxon>Aculeata</taxon>
        <taxon>Apoidea</taxon>
        <taxon>Anthophila</taxon>
        <taxon>Apidae</taxon>
        <taxon>Apis</taxon>
    </lineage>
</organism>
<proteinExistence type="evidence at transcript level"/>
<dbReference type="GO" id="GO:0000127">
    <property type="term" value="C:transcription factor TFIIIC complex"/>
    <property type="evidence" value="ECO:0007669"/>
    <property type="project" value="TreeGrafter"/>
</dbReference>
<dbReference type="Gene3D" id="1.25.40.10">
    <property type="entry name" value="Tetratricopeptide repeat domain"/>
    <property type="match status" value="1"/>
</dbReference>
<dbReference type="AlphaFoldDB" id="V9IKB7"/>
<dbReference type="PANTHER" id="PTHR23082">
    <property type="entry name" value="TRANSCRIPTION INITIATION FACTOR IIIC TFIIIC , POLYPEPTIDE 3-RELATED"/>
    <property type="match status" value="1"/>
</dbReference>
<dbReference type="InterPro" id="IPR011990">
    <property type="entry name" value="TPR-like_helical_dom_sf"/>
</dbReference>
<reference evidence="1" key="1">
    <citation type="submission" date="2011-11" db="EMBL/GenBank/DDBJ databases">
        <title>Decoding the brain transcriptome of the Eastern honeybee (Apis cerana) based on pyrosequencing.</title>
        <authorList>
            <person name="Sun L."/>
            <person name="Zheng H."/>
            <person name="Wang Y."/>
            <person name="Xie X."/>
            <person name="Zhu Y."/>
            <person name="Gu W."/>
            <person name="Wang S."/>
        </authorList>
    </citation>
    <scope>NUCLEOTIDE SEQUENCE</scope>
    <source>
        <tissue evidence="1">Brain</tissue>
    </source>
</reference>
<dbReference type="SUPFAM" id="SSF48452">
    <property type="entry name" value="TPR-like"/>
    <property type="match status" value="1"/>
</dbReference>
<dbReference type="Pfam" id="PF13414">
    <property type="entry name" value="TPR_11"/>
    <property type="match status" value="1"/>
</dbReference>
<name>V9IKB7_APICE</name>
<sequence length="120" mass="13866">MSLESGDIKQAITCYNKAIQANPKDINLYETRARLLDRNGDKRAYLKGFLKLIHQLEPEDGEHIIKYAKMLAKQYMEENNNEQALEAMENIFSKCSNFITLEEVNIMTEILIALKNLKDV</sequence>
<protein>
    <submittedName>
        <fullName evidence="1">General transcription factor 3C polypeptide 3</fullName>
    </submittedName>
</protein>
<gene>
    <name evidence="1" type="ORF">ACCB12693</name>
</gene>
<dbReference type="EMBL" id="JR051472">
    <property type="protein sequence ID" value="AEY61505.1"/>
    <property type="molecule type" value="mRNA"/>
</dbReference>
<evidence type="ECO:0000313" key="1">
    <source>
        <dbReference type="EMBL" id="AEY61505.1"/>
    </source>
</evidence>